<dbReference type="Proteomes" id="UP000001431">
    <property type="component" value="Chromosome"/>
</dbReference>
<evidence type="ECO:0000313" key="2">
    <source>
        <dbReference type="Proteomes" id="UP000001431"/>
    </source>
</evidence>
<dbReference type="HOGENOM" id="CLU_1623519_0_0_2"/>
<protein>
    <submittedName>
        <fullName evidence="1">Uncharacterized protein</fullName>
    </submittedName>
</protein>
<proteinExistence type="predicted"/>
<evidence type="ECO:0000313" key="1">
    <source>
        <dbReference type="EMBL" id="ABO08864.1"/>
    </source>
</evidence>
<reference evidence="1" key="1">
    <citation type="submission" date="2007-02" db="EMBL/GenBank/DDBJ databases">
        <title>Complete sequence of Pyrobaculum calidifontis JCM 11548.</title>
        <authorList>
            <consortium name="US DOE Joint Genome Institute"/>
            <person name="Copeland A."/>
            <person name="Lucas S."/>
            <person name="Lapidus A."/>
            <person name="Barry K."/>
            <person name="Glavina del Rio T."/>
            <person name="Dalin E."/>
            <person name="Tice H."/>
            <person name="Pitluck S."/>
            <person name="Chain P."/>
            <person name="Malfatti S."/>
            <person name="Shin M."/>
            <person name="Vergez L."/>
            <person name="Schmutz J."/>
            <person name="Larimer F."/>
            <person name="Land M."/>
            <person name="Hauser L."/>
            <person name="Kyrpides N."/>
            <person name="Mikhailova N."/>
            <person name="Cozen A.E."/>
            <person name="Fitz-Gibbon S.T."/>
            <person name="House C.H."/>
            <person name="Saltikov C."/>
            <person name="Lowe T.M."/>
            <person name="Richardson P."/>
        </authorList>
    </citation>
    <scope>NUCLEOTIDE SEQUENCE [LARGE SCALE GENOMIC DNA]</scope>
    <source>
        <strain evidence="1">JCM 11548</strain>
    </source>
</reference>
<keyword evidence="2" id="KW-1185">Reference proteome</keyword>
<dbReference type="GeneID" id="4908411"/>
<dbReference type="EMBL" id="CP000561">
    <property type="protein sequence ID" value="ABO08864.1"/>
    <property type="molecule type" value="Genomic_DNA"/>
</dbReference>
<dbReference type="KEGG" id="pcl:Pcal_1444"/>
<accession>A3MW47</accession>
<dbReference type="RefSeq" id="WP_011850122.1">
    <property type="nucleotide sequence ID" value="NC_009073.1"/>
</dbReference>
<sequence length="163" mass="18913">MEFEEFEKKIRSFSRPVYLREFPQVLVFQDPSEKLHLWVRDVNLYALVVLDGSRYKMGFIDLNIRVFTTAGCADAEGETTLLGEVEDLPWPGYRLNYAMSLFPVKCDESGLYGFLSVKFTVPLEWGFFNWAQIAALLIRERAEEYLAELKNKFGYVDAVEVTK</sequence>
<gene>
    <name evidence="1" type="ordered locus">Pcal_1444</name>
</gene>
<name>A3MW47_PYRCJ</name>
<dbReference type="eggNOG" id="arCOG04036">
    <property type="taxonomic scope" value="Archaea"/>
</dbReference>
<organism evidence="1 2">
    <name type="scientific">Pyrobaculum calidifontis (strain DSM 21063 / JCM 11548 / VA1)</name>
    <dbReference type="NCBI Taxonomy" id="410359"/>
    <lineage>
        <taxon>Archaea</taxon>
        <taxon>Thermoproteota</taxon>
        <taxon>Thermoprotei</taxon>
        <taxon>Thermoproteales</taxon>
        <taxon>Thermoproteaceae</taxon>
        <taxon>Pyrobaculum</taxon>
    </lineage>
</organism>
<dbReference type="AlphaFoldDB" id="A3MW47"/>
<dbReference type="STRING" id="410359.Pcal_1444"/>